<evidence type="ECO:0000313" key="4">
    <source>
        <dbReference type="Proteomes" id="UP000244677"/>
    </source>
</evidence>
<dbReference type="AlphaFoldDB" id="A0A2S1LM06"/>
<keyword evidence="2" id="KW-0472">Membrane</keyword>
<feature type="region of interest" description="Disordered" evidence="1">
    <location>
        <begin position="106"/>
        <end position="186"/>
    </location>
</feature>
<feature type="transmembrane region" description="Helical" evidence="2">
    <location>
        <begin position="45"/>
        <end position="62"/>
    </location>
</feature>
<dbReference type="EMBL" id="CP020919">
    <property type="protein sequence ID" value="AWG24616.1"/>
    <property type="molecule type" value="Genomic_DNA"/>
</dbReference>
<reference evidence="3 4" key="1">
    <citation type="submission" date="2017-04" db="EMBL/GenBank/DDBJ databases">
        <title>Complete genome sequence of Flavobacterium kingsejong AJ004.</title>
        <authorList>
            <person name="Lee P.C."/>
        </authorList>
    </citation>
    <scope>NUCLEOTIDE SEQUENCE [LARGE SCALE GENOMIC DNA]</scope>
    <source>
        <strain evidence="3 4">AJ004</strain>
    </source>
</reference>
<organism evidence="3 4">
    <name type="scientific">Flavobacterium kingsejongi</name>
    <dbReference type="NCBI Taxonomy" id="1678728"/>
    <lineage>
        <taxon>Bacteria</taxon>
        <taxon>Pseudomonadati</taxon>
        <taxon>Bacteroidota</taxon>
        <taxon>Flavobacteriia</taxon>
        <taxon>Flavobacteriales</taxon>
        <taxon>Flavobacteriaceae</taxon>
        <taxon>Flavobacterium</taxon>
    </lineage>
</organism>
<feature type="compositionally biased region" description="Polar residues" evidence="1">
    <location>
        <begin position="125"/>
        <end position="142"/>
    </location>
</feature>
<proteinExistence type="predicted"/>
<dbReference type="KEGG" id="fki:FK004_04915"/>
<evidence type="ECO:0000313" key="3">
    <source>
        <dbReference type="EMBL" id="AWG24616.1"/>
    </source>
</evidence>
<accession>A0A2S1LM06</accession>
<feature type="compositionally biased region" description="Basic and acidic residues" evidence="1">
    <location>
        <begin position="114"/>
        <end position="124"/>
    </location>
</feature>
<dbReference type="RefSeq" id="WP_108736251.1">
    <property type="nucleotide sequence ID" value="NZ_CP020919.1"/>
</dbReference>
<gene>
    <name evidence="3" type="ORF">FK004_04915</name>
</gene>
<name>A0A2S1LM06_9FLAO</name>
<sequence>MSERKNIDRLFQEKFKDFETEPSDKVWEKIAAELQEKKQRKVIPIWYKVAGVAAVLLFGFVITDGVISYKSNEIQVVNGTGIGPDKKETQPKIDPNQEIHFEQHAVTETATGETQKESTEEKRTATTGSYVMHQGGQSNSVQKKGRNTVGDGKSSQSQIFEAVAGTSEPARFGNSKAGSFTDPKNNVAVESGWQKNQSRKKSTLFSEKNLLKSDDPSSNYRNVNRFNEAASGSYSKNYNLASREMGSKTASKKDSATVGIVTNPLELLLKEKENTEKGAKVLAEAKPEKWQVRPNVAPVYMNSASKGSPIDAEFSDNSKSYESTMSYGIGVDYAINKKLTVRTGINQVAMGYNTNDIVYYADFSGNGMKNLNLNVDNSKIVVTNQIASDPELFSTKETSNGYLNQKMGYLEVPMEISYKLVDRKFAVELIGGMSTLFLNDNKVSLYSEGRNANLGEANNLNTVHFSTNVGLGFKYSFLKSFEASFEPMLKYQLNTFSESSGNFKPYFIGLYTGVSFGF</sequence>
<protein>
    <submittedName>
        <fullName evidence="3">Uncharacterized protein</fullName>
    </submittedName>
</protein>
<keyword evidence="2" id="KW-0812">Transmembrane</keyword>
<evidence type="ECO:0000256" key="1">
    <source>
        <dbReference type="SAM" id="MobiDB-lite"/>
    </source>
</evidence>
<dbReference type="OrthoDB" id="1113942at2"/>
<keyword evidence="4" id="KW-1185">Reference proteome</keyword>
<evidence type="ECO:0000256" key="2">
    <source>
        <dbReference type="SAM" id="Phobius"/>
    </source>
</evidence>
<keyword evidence="2" id="KW-1133">Transmembrane helix</keyword>
<dbReference type="Proteomes" id="UP000244677">
    <property type="component" value="Chromosome"/>
</dbReference>